<name>A0A2S5GDX3_9BACL</name>
<accession>A0A2S5GDX3</accession>
<feature type="compositionally biased region" description="Acidic residues" evidence="1">
    <location>
        <begin position="344"/>
        <end position="379"/>
    </location>
</feature>
<feature type="region of interest" description="Disordered" evidence="1">
    <location>
        <begin position="328"/>
        <end position="382"/>
    </location>
</feature>
<dbReference type="Proteomes" id="UP000239047">
    <property type="component" value="Unassembled WGS sequence"/>
</dbReference>
<evidence type="ECO:0008006" key="4">
    <source>
        <dbReference type="Google" id="ProtNLM"/>
    </source>
</evidence>
<comment type="caution">
    <text evidence="2">The sequence shown here is derived from an EMBL/GenBank/DDBJ whole genome shotgun (WGS) entry which is preliminary data.</text>
</comment>
<reference evidence="2 3" key="1">
    <citation type="submission" date="2018-02" db="EMBL/GenBank/DDBJ databases">
        <title>Jeotgalibacillus proteolyticum sp. nov. a protease producing bacterium isolated from ocean sediments of Laizhou Bay.</title>
        <authorList>
            <person name="Li Y."/>
        </authorList>
    </citation>
    <scope>NUCLEOTIDE SEQUENCE [LARGE SCALE GENOMIC DNA]</scope>
    <source>
        <strain evidence="2 3">22-7</strain>
    </source>
</reference>
<dbReference type="AlphaFoldDB" id="A0A2S5GDX3"/>
<evidence type="ECO:0000313" key="3">
    <source>
        <dbReference type="Proteomes" id="UP000239047"/>
    </source>
</evidence>
<sequence>MKHLLPRRDGIGGVKRTMDKFLESRWFLRGFALLMASLMFATVNSPDDQPTNTSSPQNSAETIENVPVDTMYDEESLVVSGVPSTVNITIEGPTQIVQTTNALRDFRVFLNMSDLEIGTHEVPIQHEGFSPQLRVTLSEPVANVTIDERVTEEFSVDAEYNSDIIPAGYELDELTVNPETVTVTGAKGIVESIRHVRVFVNLDSEIESEETVQGSVQVLNGDLDKLPVSVEPATVDVSISVLQPSKEVSLVPVQTGTLEDGLVVENLALASDTVTVYGQQDAIDAISEIEVPFDLTGVTQSGSRIEVPIPLPDGVEELSQSSVSAVVTFEETEEASAEPANPQEDVEEPESQAPDEEEEENAEPTDQAENEEQNTDTDQELTLSALPVEIRGTGDDLRAAFQNPPGGELSLRITGEPEDVENISEEDISLYVEADNLDEGEHELEVQIDGPPEVTYILSQASVTIQLAEA</sequence>
<gene>
    <name evidence="2" type="ORF">C4B60_10090</name>
</gene>
<dbReference type="Gene3D" id="2.170.120.30">
    <property type="match status" value="2"/>
</dbReference>
<dbReference type="InterPro" id="IPR012505">
    <property type="entry name" value="YbbR"/>
</dbReference>
<dbReference type="Gene3D" id="2.170.120.40">
    <property type="entry name" value="YbbR-like domain"/>
    <property type="match status" value="2"/>
</dbReference>
<evidence type="ECO:0000313" key="2">
    <source>
        <dbReference type="EMBL" id="PPA71115.1"/>
    </source>
</evidence>
<organism evidence="2 3">
    <name type="scientific">Jeotgalibacillus proteolyticus</name>
    <dbReference type="NCBI Taxonomy" id="2082395"/>
    <lineage>
        <taxon>Bacteria</taxon>
        <taxon>Bacillati</taxon>
        <taxon>Bacillota</taxon>
        <taxon>Bacilli</taxon>
        <taxon>Bacillales</taxon>
        <taxon>Caryophanaceae</taxon>
        <taxon>Jeotgalibacillus</taxon>
    </lineage>
</organism>
<protein>
    <recommendedName>
        <fullName evidence="4">YbbR-like domain-containing protein</fullName>
    </recommendedName>
</protein>
<keyword evidence="3" id="KW-1185">Reference proteome</keyword>
<dbReference type="PANTHER" id="PTHR37804">
    <property type="entry name" value="CDAA REGULATORY PROTEIN CDAR"/>
    <property type="match status" value="1"/>
</dbReference>
<dbReference type="RefSeq" id="WP_104057864.1">
    <property type="nucleotide sequence ID" value="NZ_PREZ01000003.1"/>
</dbReference>
<dbReference type="InterPro" id="IPR053154">
    <property type="entry name" value="c-di-AMP_regulator"/>
</dbReference>
<proteinExistence type="predicted"/>
<dbReference type="Pfam" id="PF07949">
    <property type="entry name" value="YbbR"/>
    <property type="match status" value="3"/>
</dbReference>
<evidence type="ECO:0000256" key="1">
    <source>
        <dbReference type="SAM" id="MobiDB-lite"/>
    </source>
</evidence>
<dbReference type="EMBL" id="PREZ01000003">
    <property type="protein sequence ID" value="PPA71115.1"/>
    <property type="molecule type" value="Genomic_DNA"/>
</dbReference>
<dbReference type="PANTHER" id="PTHR37804:SF1">
    <property type="entry name" value="CDAA REGULATORY PROTEIN CDAR"/>
    <property type="match status" value="1"/>
</dbReference>